<evidence type="ECO:0000313" key="1">
    <source>
        <dbReference type="EMBL" id="MBB3944767.1"/>
    </source>
</evidence>
<dbReference type="EMBL" id="JACIDV010000002">
    <property type="protein sequence ID" value="MBB3944767.1"/>
    <property type="molecule type" value="Genomic_DNA"/>
</dbReference>
<accession>A0A7W6G0J5</accession>
<protein>
    <submittedName>
        <fullName evidence="1">Uncharacterized protein</fullName>
    </submittedName>
</protein>
<organism evidence="1 2">
    <name type="scientific">Rhizobium skierniewicense</name>
    <dbReference type="NCBI Taxonomy" id="984260"/>
    <lineage>
        <taxon>Bacteria</taxon>
        <taxon>Pseudomonadati</taxon>
        <taxon>Pseudomonadota</taxon>
        <taxon>Alphaproteobacteria</taxon>
        <taxon>Hyphomicrobiales</taxon>
        <taxon>Rhizobiaceae</taxon>
        <taxon>Rhizobium/Agrobacterium group</taxon>
        <taxon>Rhizobium</taxon>
    </lineage>
</organism>
<sequence>MRHRPAIKRQLPSVVAAQEAARHRIECEIGKLGETIRSVIDQRMTPEIESAAIVAELKTQGSGVHMVIERVSQMPGKAGGA</sequence>
<name>A0A7W6G0J5_9HYPH</name>
<keyword evidence="2" id="KW-1185">Reference proteome</keyword>
<dbReference type="AlphaFoldDB" id="A0A7W6G0J5"/>
<evidence type="ECO:0000313" key="2">
    <source>
        <dbReference type="Proteomes" id="UP000565286"/>
    </source>
</evidence>
<comment type="caution">
    <text evidence="1">The sequence shown here is derived from an EMBL/GenBank/DDBJ whole genome shotgun (WGS) entry which is preliminary data.</text>
</comment>
<dbReference type="RefSeq" id="WP_183893992.1">
    <property type="nucleotide sequence ID" value="NZ_JACIDV010000002.1"/>
</dbReference>
<gene>
    <name evidence="1" type="ORF">GGQ73_000692</name>
</gene>
<reference evidence="1 2" key="1">
    <citation type="submission" date="2020-08" db="EMBL/GenBank/DDBJ databases">
        <title>Genomic Encyclopedia of Type Strains, Phase IV (KMG-IV): sequencing the most valuable type-strain genomes for metagenomic binning, comparative biology and taxonomic classification.</title>
        <authorList>
            <person name="Goeker M."/>
        </authorList>
    </citation>
    <scope>NUCLEOTIDE SEQUENCE [LARGE SCALE GENOMIC DNA]</scope>
    <source>
        <strain evidence="1 2">DSM 26438</strain>
    </source>
</reference>
<dbReference type="Proteomes" id="UP000565286">
    <property type="component" value="Unassembled WGS sequence"/>
</dbReference>
<proteinExistence type="predicted"/>